<dbReference type="KEGG" id="mgk:FSB76_20580"/>
<feature type="compositionally biased region" description="Low complexity" evidence="1">
    <location>
        <begin position="284"/>
        <end position="298"/>
    </location>
</feature>
<evidence type="ECO:0000256" key="2">
    <source>
        <dbReference type="SAM" id="SignalP"/>
    </source>
</evidence>
<gene>
    <name evidence="3" type="ORF">FSB76_20580</name>
</gene>
<reference evidence="3 4" key="1">
    <citation type="journal article" date="2013" name="J. Microbiol.">
        <title>Mucilaginibacter ginsenosidivorax sp. nov., with ginsenoside converting activity isolated from sediment.</title>
        <authorList>
            <person name="Kim J.K."/>
            <person name="Choi T.E."/>
            <person name="Liu Q.M."/>
            <person name="Park H.Y."/>
            <person name="Yi T.H."/>
            <person name="Yoon M.H."/>
            <person name="Kim S.C."/>
            <person name="Im W.T."/>
        </authorList>
    </citation>
    <scope>NUCLEOTIDE SEQUENCE [LARGE SCALE GENOMIC DNA]</scope>
    <source>
        <strain evidence="3 4">KHI28</strain>
    </source>
</reference>
<proteinExistence type="predicted"/>
<evidence type="ECO:0000313" key="4">
    <source>
        <dbReference type="Proteomes" id="UP000321362"/>
    </source>
</evidence>
<feature type="chain" id="PRO_5023036084" description="YXWGXW repeat-containing protein" evidence="2">
    <location>
        <begin position="24"/>
        <end position="389"/>
    </location>
</feature>
<dbReference type="RefSeq" id="WP_147056652.1">
    <property type="nucleotide sequence ID" value="NZ_CP042437.1"/>
</dbReference>
<dbReference type="OrthoDB" id="121499at2"/>
<evidence type="ECO:0000256" key="1">
    <source>
        <dbReference type="SAM" id="MobiDB-lite"/>
    </source>
</evidence>
<feature type="compositionally biased region" description="Polar residues" evidence="1">
    <location>
        <begin position="349"/>
        <end position="359"/>
    </location>
</feature>
<sequence>MKRIFRNIVLIAGLAAAAPQVNAQVSVGISISAHIAPPALPVYTQPVCPGDGYIWTPGYWAYADPDGYYWVPGVWVRPPHFGLLWTPAYWGFEDGVYGFHAGYWGPHVGFYGGINYGYGYGGVGFGGGIWAGNVFRYNTAVANVNTTIVHNTYVNNTVINNTTVNRTSFNGQGGVNARPNEQERTAMNEHHTQPTSNQLDHERTASHDRSQFASANHGAPGTTAMNRVDGRRFDQQGRIANGVSSGKLTAGETKNLENREANLNKEVRTDRANNDGHLTNQEKSQVNQQQNRISNSINADKHNSNNAHYGDNPIGERRANQQQRVAQGIRNGQMNAGEVARTENREQGINRTIRANRQANGGGLNREQFRQATRQQNRAGRQINRQRHG</sequence>
<keyword evidence="2" id="KW-0732">Signal</keyword>
<dbReference type="EMBL" id="CP042437">
    <property type="protein sequence ID" value="QEC78218.1"/>
    <property type="molecule type" value="Genomic_DNA"/>
</dbReference>
<feature type="signal peptide" evidence="2">
    <location>
        <begin position="1"/>
        <end position="23"/>
    </location>
</feature>
<evidence type="ECO:0008006" key="5">
    <source>
        <dbReference type="Google" id="ProtNLM"/>
    </source>
</evidence>
<feature type="region of interest" description="Disordered" evidence="1">
    <location>
        <begin position="341"/>
        <end position="389"/>
    </location>
</feature>
<dbReference type="AlphaFoldDB" id="A0A5B8W7L4"/>
<dbReference type="Proteomes" id="UP000321362">
    <property type="component" value="Chromosome"/>
</dbReference>
<organism evidence="3 4">
    <name type="scientific">Mucilaginibacter ginsenosidivorax</name>
    <dbReference type="NCBI Taxonomy" id="862126"/>
    <lineage>
        <taxon>Bacteria</taxon>
        <taxon>Pseudomonadati</taxon>
        <taxon>Bacteroidota</taxon>
        <taxon>Sphingobacteriia</taxon>
        <taxon>Sphingobacteriales</taxon>
        <taxon>Sphingobacteriaceae</taxon>
        <taxon>Mucilaginibacter</taxon>
    </lineage>
</organism>
<feature type="region of interest" description="Disordered" evidence="1">
    <location>
        <begin position="186"/>
        <end position="324"/>
    </location>
</feature>
<dbReference type="InterPro" id="IPR024447">
    <property type="entry name" value="YXWGXW_rpt"/>
</dbReference>
<name>A0A5B8W7L4_9SPHI</name>
<dbReference type="Pfam" id="PF12779">
    <property type="entry name" value="WXXGXW"/>
    <property type="match status" value="1"/>
</dbReference>
<accession>A0A5B8W7L4</accession>
<protein>
    <recommendedName>
        <fullName evidence="5">YXWGXW repeat-containing protein</fullName>
    </recommendedName>
</protein>
<keyword evidence="4" id="KW-1185">Reference proteome</keyword>
<feature type="compositionally biased region" description="Polar residues" evidence="1">
    <location>
        <begin position="370"/>
        <end position="379"/>
    </location>
</feature>
<feature type="compositionally biased region" description="Basic and acidic residues" evidence="1">
    <location>
        <begin position="254"/>
        <end position="274"/>
    </location>
</feature>
<evidence type="ECO:0000313" key="3">
    <source>
        <dbReference type="EMBL" id="QEC78218.1"/>
    </source>
</evidence>
<feature type="compositionally biased region" description="Basic and acidic residues" evidence="1">
    <location>
        <begin position="199"/>
        <end position="210"/>
    </location>
</feature>